<accession>A0ABW1FV00</accession>
<evidence type="ECO:0000313" key="2">
    <source>
        <dbReference type="EMBL" id="MFC5906241.1"/>
    </source>
</evidence>
<dbReference type="InterPro" id="IPR013830">
    <property type="entry name" value="SGNH_hydro"/>
</dbReference>
<feature type="domain" description="SGNH hydrolase-type esterase" evidence="1">
    <location>
        <begin position="50"/>
        <end position="306"/>
    </location>
</feature>
<evidence type="ECO:0000259" key="1">
    <source>
        <dbReference type="Pfam" id="PF13472"/>
    </source>
</evidence>
<gene>
    <name evidence="2" type="ORF">ACFP3V_03255</name>
</gene>
<dbReference type="GO" id="GO:0016787">
    <property type="term" value="F:hydrolase activity"/>
    <property type="evidence" value="ECO:0007669"/>
    <property type="project" value="UniProtKB-KW"/>
</dbReference>
<organism evidence="2 3">
    <name type="scientific">Streptacidiphilus monticola</name>
    <dbReference type="NCBI Taxonomy" id="2161674"/>
    <lineage>
        <taxon>Bacteria</taxon>
        <taxon>Bacillati</taxon>
        <taxon>Actinomycetota</taxon>
        <taxon>Actinomycetes</taxon>
        <taxon>Kitasatosporales</taxon>
        <taxon>Streptomycetaceae</taxon>
        <taxon>Streptacidiphilus</taxon>
    </lineage>
</organism>
<dbReference type="RefSeq" id="WP_380579460.1">
    <property type="nucleotide sequence ID" value="NZ_JBHSQJ010000010.1"/>
</dbReference>
<dbReference type="EMBL" id="JBHSQJ010000010">
    <property type="protein sequence ID" value="MFC5906241.1"/>
    <property type="molecule type" value="Genomic_DNA"/>
</dbReference>
<reference evidence="3" key="1">
    <citation type="journal article" date="2019" name="Int. J. Syst. Evol. Microbiol.">
        <title>The Global Catalogue of Microorganisms (GCM) 10K type strain sequencing project: providing services to taxonomists for standard genome sequencing and annotation.</title>
        <authorList>
            <consortium name="The Broad Institute Genomics Platform"/>
            <consortium name="The Broad Institute Genome Sequencing Center for Infectious Disease"/>
            <person name="Wu L."/>
            <person name="Ma J."/>
        </authorList>
    </citation>
    <scope>NUCLEOTIDE SEQUENCE [LARGE SCALE GENOMIC DNA]</scope>
    <source>
        <strain evidence="3">JCM 4816</strain>
    </source>
</reference>
<keyword evidence="3" id="KW-1185">Reference proteome</keyword>
<dbReference type="CDD" id="cd01823">
    <property type="entry name" value="SEST_like"/>
    <property type="match status" value="1"/>
</dbReference>
<dbReference type="EC" id="3.1.-.-" evidence="2"/>
<evidence type="ECO:0000313" key="3">
    <source>
        <dbReference type="Proteomes" id="UP001596174"/>
    </source>
</evidence>
<protein>
    <submittedName>
        <fullName evidence="2">SGNH/GDSL hydrolase family protein</fullName>
        <ecNumber evidence="2">3.1.-.-</ecNumber>
    </submittedName>
</protein>
<dbReference type="Proteomes" id="UP001596174">
    <property type="component" value="Unassembled WGS sequence"/>
</dbReference>
<dbReference type="PANTHER" id="PTHR37981:SF1">
    <property type="entry name" value="SGNH HYDROLASE-TYPE ESTERASE DOMAIN-CONTAINING PROTEIN"/>
    <property type="match status" value="1"/>
</dbReference>
<dbReference type="PROSITE" id="PS51257">
    <property type="entry name" value="PROKAR_LIPOPROTEIN"/>
    <property type="match status" value="1"/>
</dbReference>
<dbReference type="Pfam" id="PF13472">
    <property type="entry name" value="Lipase_GDSL_2"/>
    <property type="match status" value="1"/>
</dbReference>
<keyword evidence="2" id="KW-0378">Hydrolase</keyword>
<dbReference type="Gene3D" id="3.40.50.1110">
    <property type="entry name" value="SGNH hydrolase"/>
    <property type="match status" value="1"/>
</dbReference>
<dbReference type="SUPFAM" id="SSF52266">
    <property type="entry name" value="SGNH hydrolase"/>
    <property type="match status" value="1"/>
</dbReference>
<dbReference type="PANTHER" id="PTHR37981">
    <property type="entry name" value="LIPASE 2"/>
    <property type="match status" value="1"/>
</dbReference>
<proteinExistence type="predicted"/>
<comment type="caution">
    <text evidence="2">The sequence shown here is derived from an EMBL/GenBank/DDBJ whole genome shotgun (WGS) entry which is preliminary data.</text>
</comment>
<sequence length="320" mass="32314">MELRRAKTAGLIAGVLAGTVALGGCQAAQVTRSQDGGPGAPVRVTGPYVALGDSYTAGPRIPDATGTPVGCLRSDANYPHLVAKALGLSGSTQFRDVSCSSARVADLTRPQKTADGTNPPQLDALNSATRLVTVGIGGNDVGFASLLGACVQAGLEYQLSAGGRNAAHGVAPCQAEYTSSGADEIAARITKAGGKVAALLAQVRERAPHARVFVVGYPAILSEGDPGSCTGTLGLTAGDTLYLAAEEEALNARLQQVATAAGARFVDTYTASATHSACTDAQTRWVEPLFPASPAAPAHPNARGEAALAAAVLKAMRSPR</sequence>
<dbReference type="InterPro" id="IPR036514">
    <property type="entry name" value="SGNH_hydro_sf"/>
</dbReference>
<name>A0ABW1FV00_9ACTN</name>
<dbReference type="InterPro" id="IPR037460">
    <property type="entry name" value="SEST-like"/>
</dbReference>